<dbReference type="EMBL" id="KN822970">
    <property type="protein sequence ID" value="KIO30644.1"/>
    <property type="molecule type" value="Genomic_DNA"/>
</dbReference>
<dbReference type="Proteomes" id="UP000054248">
    <property type="component" value="Unassembled WGS sequence"/>
</dbReference>
<keyword evidence="1" id="KW-0472">Membrane</keyword>
<evidence type="ECO:0000313" key="2">
    <source>
        <dbReference type="EMBL" id="KIO30644.1"/>
    </source>
</evidence>
<proteinExistence type="predicted"/>
<protein>
    <recommendedName>
        <fullName evidence="4">WW domain-containing protein</fullName>
    </recommendedName>
</protein>
<keyword evidence="3" id="KW-1185">Reference proteome</keyword>
<accession>A0A0C3QRY1</accession>
<feature type="transmembrane region" description="Helical" evidence="1">
    <location>
        <begin position="415"/>
        <end position="433"/>
    </location>
</feature>
<feature type="transmembrane region" description="Helical" evidence="1">
    <location>
        <begin position="439"/>
        <end position="458"/>
    </location>
</feature>
<evidence type="ECO:0008006" key="4">
    <source>
        <dbReference type="Google" id="ProtNLM"/>
    </source>
</evidence>
<dbReference type="STRING" id="1051891.A0A0C3QRY1"/>
<reference evidence="2 3" key="1">
    <citation type="submission" date="2014-04" db="EMBL/GenBank/DDBJ databases">
        <authorList>
            <consortium name="DOE Joint Genome Institute"/>
            <person name="Kuo A."/>
            <person name="Girlanda M."/>
            <person name="Perotto S."/>
            <person name="Kohler A."/>
            <person name="Nagy L.G."/>
            <person name="Floudas D."/>
            <person name="Copeland A."/>
            <person name="Barry K.W."/>
            <person name="Cichocki N."/>
            <person name="Veneault-Fourrey C."/>
            <person name="LaButti K."/>
            <person name="Lindquist E.A."/>
            <person name="Lipzen A."/>
            <person name="Lundell T."/>
            <person name="Morin E."/>
            <person name="Murat C."/>
            <person name="Sun H."/>
            <person name="Tunlid A."/>
            <person name="Henrissat B."/>
            <person name="Grigoriev I.V."/>
            <person name="Hibbett D.S."/>
            <person name="Martin F."/>
            <person name="Nordberg H.P."/>
            <person name="Cantor M.N."/>
            <person name="Hua S.X."/>
        </authorList>
    </citation>
    <scope>NUCLEOTIDE SEQUENCE [LARGE SCALE GENOMIC DNA]</scope>
    <source>
        <strain evidence="2 3">MUT 4182</strain>
    </source>
</reference>
<reference evidence="3" key="2">
    <citation type="submission" date="2015-01" db="EMBL/GenBank/DDBJ databases">
        <title>Evolutionary Origins and Diversification of the Mycorrhizal Mutualists.</title>
        <authorList>
            <consortium name="DOE Joint Genome Institute"/>
            <consortium name="Mycorrhizal Genomics Consortium"/>
            <person name="Kohler A."/>
            <person name="Kuo A."/>
            <person name="Nagy L.G."/>
            <person name="Floudas D."/>
            <person name="Copeland A."/>
            <person name="Barry K.W."/>
            <person name="Cichocki N."/>
            <person name="Veneault-Fourrey C."/>
            <person name="LaButti K."/>
            <person name="Lindquist E.A."/>
            <person name="Lipzen A."/>
            <person name="Lundell T."/>
            <person name="Morin E."/>
            <person name="Murat C."/>
            <person name="Riley R."/>
            <person name="Ohm R."/>
            <person name="Sun H."/>
            <person name="Tunlid A."/>
            <person name="Henrissat B."/>
            <person name="Grigoriev I.V."/>
            <person name="Hibbett D.S."/>
            <person name="Martin F."/>
        </authorList>
    </citation>
    <scope>NUCLEOTIDE SEQUENCE [LARGE SCALE GENOMIC DNA]</scope>
    <source>
        <strain evidence="3">MUT 4182</strain>
    </source>
</reference>
<organism evidence="2 3">
    <name type="scientific">Tulasnella calospora MUT 4182</name>
    <dbReference type="NCBI Taxonomy" id="1051891"/>
    <lineage>
        <taxon>Eukaryota</taxon>
        <taxon>Fungi</taxon>
        <taxon>Dikarya</taxon>
        <taxon>Basidiomycota</taxon>
        <taxon>Agaricomycotina</taxon>
        <taxon>Agaricomycetes</taxon>
        <taxon>Cantharellales</taxon>
        <taxon>Tulasnellaceae</taxon>
        <taxon>Tulasnella</taxon>
    </lineage>
</organism>
<evidence type="ECO:0000313" key="3">
    <source>
        <dbReference type="Proteomes" id="UP000054248"/>
    </source>
</evidence>
<name>A0A0C3QRY1_9AGAM</name>
<dbReference type="AlphaFoldDB" id="A0A0C3QRY1"/>
<dbReference type="HOGENOM" id="CLU_015091_3_3_1"/>
<gene>
    <name evidence="2" type="ORF">M407DRAFT_20359</name>
</gene>
<keyword evidence="1" id="KW-0812">Transmembrane</keyword>
<evidence type="ECO:0000256" key="1">
    <source>
        <dbReference type="SAM" id="Phobius"/>
    </source>
</evidence>
<keyword evidence="1" id="KW-1133">Transmembrane helix</keyword>
<sequence length="459" mass="51721">MISHKPQSVILPLDIVFKTTLPSLIPRYDREVSNCVGPRTDFVAPNTRLPTRSEHIDGGWVAFTNPEGDCYSLHKERHILTYSNIRVPSTRQKLISAHNCLVELGRAKDPQIAEREVYIHILTETPTSTQAEYYFMDSSAMHPFWVHGVRMQDLGLSGFESTDHLQATLIPEFWTHIEYFAVHRKLEKSWENELIAIFRHGCTDDMTSFGSTFPYGAQECREHLQTLEGFIASGDYSGYRTATFARLWASITRVRQINGYGLPGPRLDRNQGLVEFQKSQQPTVILRILDALFLRLPRSKFDRITELWNGRVVFQRHWHVYFDEQRSEWLRVAVLSSALFIVGTGIIVVDGPKPLVVASASLASASVISALSLHESHSRSRFNTASDISSWIMSVESFRSGLLPIAVKFTLPQITALYSAFFLLFALLTLINQRAANPALLSLASLGPATVAIIISAFL</sequence>
<dbReference type="OrthoDB" id="2657661at2759"/>